<keyword evidence="2 13" id="KW-0813">Transport</keyword>
<sequence>MSFSWTTFGFELLNFLILIWLLKRFLYRPVQQALQQRRQSIEKTLEAATQKEQQAESLLKQYEQQCQQWREEQQHQLEALQLELEERRRDALNALHKEMGVLSQKQRALDERQREMEREREQQQAMDNGRRFASRLLALCPLPELEARLLQLLAEELERAPEPLKSMVQREPVAPLLLETAFPLPAAAGGRLRSAAEGVMGRPVSWQTVVNPDLKAGGRLTVGGWMLGANLADELSAFVQMAPHEELQNEL</sequence>
<evidence type="ECO:0000256" key="8">
    <source>
        <dbReference type="ARBA" id="ARBA00023136"/>
    </source>
</evidence>
<evidence type="ECO:0000313" key="15">
    <source>
        <dbReference type="EMBL" id="RRJ84133.1"/>
    </source>
</evidence>
<evidence type="ECO:0000256" key="6">
    <source>
        <dbReference type="ARBA" id="ARBA00022989"/>
    </source>
</evidence>
<dbReference type="Proteomes" id="UP000280792">
    <property type="component" value="Unassembled WGS sequence"/>
</dbReference>
<dbReference type="GO" id="GO:0012505">
    <property type="term" value="C:endomembrane system"/>
    <property type="evidence" value="ECO:0007669"/>
    <property type="project" value="UniProtKB-SubCell"/>
</dbReference>
<evidence type="ECO:0000256" key="13">
    <source>
        <dbReference type="HAMAP-Rule" id="MF_01398"/>
    </source>
</evidence>
<dbReference type="EMBL" id="QWEZ01000001">
    <property type="protein sequence ID" value="RRJ84133.1"/>
    <property type="molecule type" value="Genomic_DNA"/>
</dbReference>
<keyword evidence="3 13" id="KW-0138">CF(0)</keyword>
<dbReference type="RefSeq" id="WP_125014559.1">
    <property type="nucleotide sequence ID" value="NZ_QWEZ01000001.1"/>
</dbReference>
<keyword evidence="5 13" id="KW-0375">Hydrogen ion transport</keyword>
<dbReference type="HAMAP" id="MF_01398">
    <property type="entry name" value="ATP_synth_b_bprime"/>
    <property type="match status" value="1"/>
</dbReference>
<evidence type="ECO:0000256" key="4">
    <source>
        <dbReference type="ARBA" id="ARBA00022692"/>
    </source>
</evidence>
<dbReference type="PANTHER" id="PTHR33445:SF2">
    <property type="entry name" value="ATP SYNTHASE SUBUNIT B', CHLOROPLASTIC"/>
    <property type="match status" value="1"/>
</dbReference>
<evidence type="ECO:0000256" key="11">
    <source>
        <dbReference type="ARBA" id="ARBA00025614"/>
    </source>
</evidence>
<evidence type="ECO:0000256" key="14">
    <source>
        <dbReference type="SAM" id="Coils"/>
    </source>
</evidence>
<gene>
    <name evidence="13" type="primary">atpF</name>
    <name evidence="15" type="ORF">D0544_03160</name>
</gene>
<comment type="function">
    <text evidence="11">Component of the F(0) channel, it forms part of the peripheral stalk, linking F(1) to F(0). The b'-subunit is a diverged and duplicated form of b found in plants and photosynthetic bacteria.</text>
</comment>
<comment type="subcellular location">
    <subcellularLocation>
        <location evidence="13">Cell membrane</location>
        <topology evidence="13">Single-pass membrane protein</topology>
    </subcellularLocation>
    <subcellularLocation>
        <location evidence="12">Endomembrane system</location>
        <topology evidence="12">Single-pass membrane protein</topology>
    </subcellularLocation>
</comment>
<feature type="transmembrane region" description="Helical" evidence="13">
    <location>
        <begin position="6"/>
        <end position="22"/>
    </location>
</feature>
<reference evidence="15 16" key="1">
    <citation type="submission" date="2018-08" db="EMBL/GenBank/DDBJ databases">
        <authorList>
            <person name="Khan S.A."/>
        </authorList>
    </citation>
    <scope>NUCLEOTIDE SEQUENCE [LARGE SCALE GENOMIC DNA]</scope>
    <source>
        <strain evidence="15 16">GTF-13</strain>
    </source>
</reference>
<feature type="coiled-coil region" evidence="14">
    <location>
        <begin position="31"/>
        <end position="126"/>
    </location>
</feature>
<comment type="function">
    <text evidence="10 13">F(1)F(0) ATP synthase produces ATP from ADP in the presence of a proton or sodium gradient. F-type ATPases consist of two structural domains, F(1) containing the extramembraneous catalytic core and F(0) containing the membrane proton channel, linked together by a central stalk and a peripheral stalk. During catalysis, ATP synthesis in the catalytic domain of F(1) is coupled via a rotary mechanism of the central stalk subunits to proton translocation.</text>
</comment>
<evidence type="ECO:0000256" key="9">
    <source>
        <dbReference type="ARBA" id="ARBA00023310"/>
    </source>
</evidence>
<protein>
    <recommendedName>
        <fullName evidence="13">ATP synthase subunit b</fullName>
    </recommendedName>
    <alternativeName>
        <fullName evidence="13">ATP synthase F(0) sector subunit b</fullName>
    </alternativeName>
    <alternativeName>
        <fullName evidence="13">ATPase subunit I</fullName>
    </alternativeName>
    <alternativeName>
        <fullName evidence="13">F-type ATPase subunit b</fullName>
        <shortName evidence="13">F-ATPase subunit b</shortName>
    </alternativeName>
</protein>
<comment type="caution">
    <text evidence="15">The sequence shown here is derived from an EMBL/GenBank/DDBJ whole genome shotgun (WGS) entry which is preliminary data.</text>
</comment>
<evidence type="ECO:0000256" key="5">
    <source>
        <dbReference type="ARBA" id="ARBA00022781"/>
    </source>
</evidence>
<keyword evidence="4 13" id="KW-0812">Transmembrane</keyword>
<comment type="similarity">
    <text evidence="1 13">Belongs to the ATPase B chain family.</text>
</comment>
<dbReference type="Pfam" id="PF00430">
    <property type="entry name" value="ATP-synt_B"/>
    <property type="match status" value="1"/>
</dbReference>
<dbReference type="GO" id="GO:0005886">
    <property type="term" value="C:plasma membrane"/>
    <property type="evidence" value="ECO:0007669"/>
    <property type="project" value="UniProtKB-SubCell"/>
</dbReference>
<name>A0A3P3VTQ2_9GAMM</name>
<keyword evidence="6 13" id="KW-1133">Transmembrane helix</keyword>
<keyword evidence="16" id="KW-1185">Reference proteome</keyword>
<evidence type="ECO:0000256" key="2">
    <source>
        <dbReference type="ARBA" id="ARBA00022448"/>
    </source>
</evidence>
<evidence type="ECO:0000256" key="7">
    <source>
        <dbReference type="ARBA" id="ARBA00023065"/>
    </source>
</evidence>
<dbReference type="GO" id="GO:0046933">
    <property type="term" value="F:proton-transporting ATP synthase activity, rotational mechanism"/>
    <property type="evidence" value="ECO:0007669"/>
    <property type="project" value="UniProtKB-UniRule"/>
</dbReference>
<evidence type="ECO:0000256" key="1">
    <source>
        <dbReference type="ARBA" id="ARBA00005513"/>
    </source>
</evidence>
<evidence type="ECO:0000256" key="10">
    <source>
        <dbReference type="ARBA" id="ARBA00025198"/>
    </source>
</evidence>
<keyword evidence="8 13" id="KW-0472">Membrane</keyword>
<dbReference type="GO" id="GO:0046961">
    <property type="term" value="F:proton-transporting ATPase activity, rotational mechanism"/>
    <property type="evidence" value="ECO:0007669"/>
    <property type="project" value="TreeGrafter"/>
</dbReference>
<dbReference type="AlphaFoldDB" id="A0A3P3VTQ2"/>
<dbReference type="InterPro" id="IPR050059">
    <property type="entry name" value="ATP_synthase_B_chain"/>
</dbReference>
<keyword evidence="14" id="KW-0175">Coiled coil</keyword>
<dbReference type="PANTHER" id="PTHR33445">
    <property type="entry name" value="ATP SYNTHASE SUBUNIT B', CHLOROPLASTIC"/>
    <property type="match status" value="1"/>
</dbReference>
<dbReference type="InterPro" id="IPR002146">
    <property type="entry name" value="ATP_synth_b/b'su_bac/chlpt"/>
</dbReference>
<dbReference type="CDD" id="cd06503">
    <property type="entry name" value="ATP-synt_Fo_b"/>
    <property type="match status" value="1"/>
</dbReference>
<accession>A0A3P3VTQ2</accession>
<evidence type="ECO:0000256" key="12">
    <source>
        <dbReference type="ARBA" id="ARBA00037847"/>
    </source>
</evidence>
<reference evidence="15 16" key="2">
    <citation type="submission" date="2018-12" db="EMBL/GenBank/DDBJ databases">
        <title>Simiduia agarivorans gen. nov., sp. nov., a marine, agarolytic bacterium isolated from shallow coastal water from Keelung, Taiwan.</title>
        <authorList>
            <person name="Shieh W.Y."/>
        </authorList>
    </citation>
    <scope>NUCLEOTIDE SEQUENCE [LARGE SCALE GENOMIC DNA]</scope>
    <source>
        <strain evidence="15 16">GTF-13</strain>
    </source>
</reference>
<proteinExistence type="inferred from homology"/>
<keyword evidence="13" id="KW-1003">Cell membrane</keyword>
<evidence type="ECO:0000313" key="16">
    <source>
        <dbReference type="Proteomes" id="UP000280792"/>
    </source>
</evidence>
<organism evidence="15 16">
    <name type="scientific">Aestuariirhabdus litorea</name>
    <dbReference type="NCBI Taxonomy" id="2528527"/>
    <lineage>
        <taxon>Bacteria</taxon>
        <taxon>Pseudomonadati</taxon>
        <taxon>Pseudomonadota</taxon>
        <taxon>Gammaproteobacteria</taxon>
        <taxon>Oceanospirillales</taxon>
        <taxon>Aestuariirhabdaceae</taxon>
        <taxon>Aestuariirhabdus</taxon>
    </lineage>
</organism>
<comment type="subunit">
    <text evidence="13">F-type ATPases have 2 components, F(1) - the catalytic core - and F(0) - the membrane proton channel. F(1) has five subunits: alpha(3), beta(3), gamma(1), delta(1), epsilon(1). F(0) has three main subunits: a(1), b(2) and c(10-14). The alpha and beta chains form an alternating ring which encloses part of the gamma chain. F(1) is attached to F(0) by a central stalk formed by the gamma and epsilon chains, while a peripheral stalk is formed by the delta and b chains.</text>
</comment>
<evidence type="ECO:0000256" key="3">
    <source>
        <dbReference type="ARBA" id="ARBA00022547"/>
    </source>
</evidence>
<keyword evidence="9 13" id="KW-0066">ATP synthesis</keyword>
<keyword evidence="7 13" id="KW-0406">Ion transport</keyword>
<dbReference type="GO" id="GO:0045259">
    <property type="term" value="C:proton-transporting ATP synthase complex"/>
    <property type="evidence" value="ECO:0007669"/>
    <property type="project" value="UniProtKB-KW"/>
</dbReference>